<feature type="domain" description="ParB C-terminal dimerisation" evidence="2">
    <location>
        <begin position="51"/>
        <end position="98"/>
    </location>
</feature>
<feature type="compositionally biased region" description="Basic and acidic residues" evidence="1">
    <location>
        <begin position="129"/>
        <end position="142"/>
    </location>
</feature>
<reference evidence="3 4" key="1">
    <citation type="journal article" date="2015" name="Nature">
        <title>rRNA introns, odd ribosomes, and small enigmatic genomes across a large radiation of phyla.</title>
        <authorList>
            <person name="Brown C.T."/>
            <person name="Hug L.A."/>
            <person name="Thomas B.C."/>
            <person name="Sharon I."/>
            <person name="Castelle C.J."/>
            <person name="Singh A."/>
            <person name="Wilkins M.J."/>
            <person name="Williams K.H."/>
            <person name="Banfield J.F."/>
        </authorList>
    </citation>
    <scope>NUCLEOTIDE SEQUENCE [LARGE SCALE GENOMIC DNA]</scope>
</reference>
<gene>
    <name evidence="3" type="ORF">UU58_C0014G0001</name>
</gene>
<feature type="non-terminal residue" evidence="3">
    <location>
        <position position="1"/>
    </location>
</feature>
<name>A0A0G0VSJ7_9BACT</name>
<evidence type="ECO:0000259" key="2">
    <source>
        <dbReference type="Pfam" id="PF23552"/>
    </source>
</evidence>
<protein>
    <submittedName>
        <fullName evidence="3">ParB-like protein partition protein</fullName>
    </submittedName>
</protein>
<dbReference type="Proteomes" id="UP000034236">
    <property type="component" value="Unassembled WGS sequence"/>
</dbReference>
<evidence type="ECO:0000256" key="1">
    <source>
        <dbReference type="SAM" id="MobiDB-lite"/>
    </source>
</evidence>
<dbReference type="Pfam" id="PF23552">
    <property type="entry name" value="ParB_C"/>
    <property type="match status" value="1"/>
</dbReference>
<dbReference type="InterPro" id="IPR057240">
    <property type="entry name" value="ParB_dimer_C"/>
</dbReference>
<accession>A0A0G0VSJ7</accession>
<sequence>HTRPILMLADHPEEQLVLFKEILYKKITVREAERLARKIAYDRVRKKEFMPDPEITELEEEFQEKLGTRVHIDRKELGGQIKIDFFSTEDLRTILDLIHKSGIEKKPTEMLEKHISQNNSETEQAAEAIDDRTKEETQKDDTDLYNISNFSV</sequence>
<dbReference type="EMBL" id="LCBE01000014">
    <property type="protein sequence ID" value="KKS03854.1"/>
    <property type="molecule type" value="Genomic_DNA"/>
</dbReference>
<dbReference type="AlphaFoldDB" id="A0A0G0VSJ7"/>
<proteinExistence type="predicted"/>
<evidence type="ECO:0000313" key="3">
    <source>
        <dbReference type="EMBL" id="KKS03854.1"/>
    </source>
</evidence>
<evidence type="ECO:0000313" key="4">
    <source>
        <dbReference type="Proteomes" id="UP000034236"/>
    </source>
</evidence>
<feature type="region of interest" description="Disordered" evidence="1">
    <location>
        <begin position="112"/>
        <end position="152"/>
    </location>
</feature>
<comment type="caution">
    <text evidence="3">The sequence shown here is derived from an EMBL/GenBank/DDBJ whole genome shotgun (WGS) entry which is preliminary data.</text>
</comment>
<organism evidence="3 4">
    <name type="scientific">Candidatus Nomurabacteria bacterium GW2011_GWA2_41_25</name>
    <dbReference type="NCBI Taxonomy" id="1618736"/>
    <lineage>
        <taxon>Bacteria</taxon>
        <taxon>Candidatus Nomuraibacteriota</taxon>
    </lineage>
</organism>